<protein>
    <submittedName>
        <fullName evidence="2">Uncharacterized protein</fullName>
    </submittedName>
</protein>
<accession>C0ZEX0</accession>
<sequence length="44" mass="5097">MRRITDRQPREQIQPVCNRLPEVVGRADVGKNDKPLKKSKLPTK</sequence>
<reference evidence="2 3" key="1">
    <citation type="submission" date="2005-03" db="EMBL/GenBank/DDBJ databases">
        <title>Brevibacillus brevis strain 47, complete genome.</title>
        <authorList>
            <person name="Hosoyama A."/>
            <person name="Yamada R."/>
            <person name="Hongo Y."/>
            <person name="Terui Y."/>
            <person name="Ankai A."/>
            <person name="Masuyama W."/>
            <person name="Sekiguchi M."/>
            <person name="Takeda T."/>
            <person name="Asano K."/>
            <person name="Ohji S."/>
            <person name="Ichikawa N."/>
            <person name="Narita S."/>
            <person name="Aoki N."/>
            <person name="Miura H."/>
            <person name="Matsushita S."/>
            <person name="Sekigawa T."/>
            <person name="Yamagata H."/>
            <person name="Yoshikawa H."/>
            <person name="Udaka S."/>
            <person name="Tanikawa S."/>
            <person name="Fujita N."/>
        </authorList>
    </citation>
    <scope>NUCLEOTIDE SEQUENCE [LARGE SCALE GENOMIC DNA]</scope>
    <source>
        <strain evidence="3">47 / JCM 6285 / NBRC 100599</strain>
    </source>
</reference>
<dbReference type="STRING" id="358681.BBR47_33520"/>
<organism evidence="2 3">
    <name type="scientific">Brevibacillus brevis (strain 47 / JCM 6285 / NBRC 100599)</name>
    <dbReference type="NCBI Taxonomy" id="358681"/>
    <lineage>
        <taxon>Bacteria</taxon>
        <taxon>Bacillati</taxon>
        <taxon>Bacillota</taxon>
        <taxon>Bacilli</taxon>
        <taxon>Bacillales</taxon>
        <taxon>Paenibacillaceae</taxon>
        <taxon>Brevibacillus</taxon>
    </lineage>
</organism>
<dbReference type="Proteomes" id="UP000001877">
    <property type="component" value="Chromosome"/>
</dbReference>
<evidence type="ECO:0000256" key="1">
    <source>
        <dbReference type="SAM" id="MobiDB-lite"/>
    </source>
</evidence>
<dbReference type="HOGENOM" id="CLU_3213284_0_0_9"/>
<dbReference type="AlphaFoldDB" id="C0ZEX0"/>
<proteinExistence type="predicted"/>
<feature type="region of interest" description="Disordered" evidence="1">
    <location>
        <begin position="24"/>
        <end position="44"/>
    </location>
</feature>
<evidence type="ECO:0000313" key="2">
    <source>
        <dbReference type="EMBL" id="BAH44329.1"/>
    </source>
</evidence>
<evidence type="ECO:0000313" key="3">
    <source>
        <dbReference type="Proteomes" id="UP000001877"/>
    </source>
</evidence>
<name>C0ZEX0_BREBN</name>
<gene>
    <name evidence="2" type="ordered locus">BBR47_33520</name>
</gene>
<dbReference type="EMBL" id="AP008955">
    <property type="protein sequence ID" value="BAH44329.1"/>
    <property type="molecule type" value="Genomic_DNA"/>
</dbReference>
<keyword evidence="3" id="KW-1185">Reference proteome</keyword>
<dbReference type="KEGG" id="bbe:BBR47_33520"/>